<dbReference type="Pfam" id="PF00296">
    <property type="entry name" value="Bac_luciferase"/>
    <property type="match status" value="1"/>
</dbReference>
<dbReference type="KEGG" id="bon:A361_24120"/>
<dbReference type="eggNOG" id="COG2141">
    <property type="taxonomic scope" value="Bacteria"/>
</dbReference>
<dbReference type="InterPro" id="IPR036661">
    <property type="entry name" value="Luciferase-like_sf"/>
</dbReference>
<dbReference type="Proteomes" id="UP000077856">
    <property type="component" value="Chromosome"/>
</dbReference>
<evidence type="ECO:0000313" key="3">
    <source>
        <dbReference type="EMBL" id="AND42100.1"/>
    </source>
</evidence>
<dbReference type="InterPro" id="IPR019949">
    <property type="entry name" value="CmoO-like"/>
</dbReference>
<name>A0A160MFW2_9BACI</name>
<dbReference type="EMBL" id="CP015506">
    <property type="protein sequence ID" value="AND42100.1"/>
    <property type="molecule type" value="Genomic_DNA"/>
</dbReference>
<dbReference type="NCBIfam" id="TIGR03558">
    <property type="entry name" value="oxido_grp_1"/>
    <property type="match status" value="1"/>
</dbReference>
<dbReference type="GO" id="GO:0005829">
    <property type="term" value="C:cytosol"/>
    <property type="evidence" value="ECO:0007669"/>
    <property type="project" value="TreeGrafter"/>
</dbReference>
<dbReference type="SUPFAM" id="SSF51679">
    <property type="entry name" value="Bacterial luciferase-like"/>
    <property type="match status" value="1"/>
</dbReference>
<dbReference type="FunFam" id="3.20.20.30:FF:000002">
    <property type="entry name" value="LLM class flavin-dependent oxidoreductase"/>
    <property type="match status" value="1"/>
</dbReference>
<dbReference type="PANTHER" id="PTHR30137">
    <property type="entry name" value="LUCIFERASE-LIKE MONOOXYGENASE"/>
    <property type="match status" value="1"/>
</dbReference>
<dbReference type="CDD" id="cd00347">
    <property type="entry name" value="Flavin_utilizing_monoxygenases"/>
    <property type="match status" value="1"/>
</dbReference>
<reference evidence="3 4" key="1">
    <citation type="submission" date="2016-04" db="EMBL/GenBank/DDBJ databases">
        <title>Complete genome sequence of Bacillus oceanisediminis strain 2691.</title>
        <authorList>
            <person name="Jeong H."/>
            <person name="Kim H.J."/>
            <person name="Lee D.-W."/>
        </authorList>
    </citation>
    <scope>NUCLEOTIDE SEQUENCE [LARGE SCALE GENOMIC DNA]</scope>
    <source>
        <strain evidence="3 4">2691</strain>
    </source>
</reference>
<dbReference type="RefSeq" id="WP_019383283.1">
    <property type="nucleotide sequence ID" value="NZ_CP015506.1"/>
</dbReference>
<comment type="similarity">
    <text evidence="1">To bacterial alkanal monooxygenase alpha and beta chains.</text>
</comment>
<dbReference type="AlphaFoldDB" id="A0A160MFW2"/>
<gene>
    <name evidence="3" type="ORF">A361_24120</name>
</gene>
<dbReference type="InterPro" id="IPR011251">
    <property type="entry name" value="Luciferase-like_dom"/>
</dbReference>
<proteinExistence type="predicted"/>
<evidence type="ECO:0000259" key="2">
    <source>
        <dbReference type="Pfam" id="PF00296"/>
    </source>
</evidence>
<evidence type="ECO:0000256" key="1">
    <source>
        <dbReference type="ARBA" id="ARBA00007789"/>
    </source>
</evidence>
<dbReference type="Gene3D" id="3.20.20.30">
    <property type="entry name" value="Luciferase-like domain"/>
    <property type="match status" value="1"/>
</dbReference>
<feature type="domain" description="Luciferase-like" evidence="2">
    <location>
        <begin position="1"/>
        <end position="300"/>
    </location>
</feature>
<protein>
    <recommendedName>
        <fullName evidence="2">Luciferase-like domain-containing protein</fullName>
    </recommendedName>
</protein>
<sequence>MKLSVLDQSVVAKGDTAAEAFRKTVKLAQVAEELGYTRFWVAEHHNSNGMAGSSPEILISHIASSTSRIKVGSGGILLPQYSPYKIAENFNVLQTLFPGRIDLGIGRSPGGSASTRLALTDGVRKSLNEFPRQLRDLQGFLNKELPEGHPYQQVKAFPQAEDPALLWLLGITHRGARLAAEHGAAFTYGHFINPANGKRAMDTYFSQFQPSAALSEPKANVCIFVVCAETQEEAEKLALSQDLWLLAVEKGRDTRLIPSIEAEGIQLTHVEKEKITENRQRMLVGTPAKIKEELKLLSEIYGTDEFMVITNIHGFQDKLNSYKLLAEAFGLVKNL</sequence>
<dbReference type="GO" id="GO:0016705">
    <property type="term" value="F:oxidoreductase activity, acting on paired donors, with incorporation or reduction of molecular oxygen"/>
    <property type="evidence" value="ECO:0007669"/>
    <property type="project" value="InterPro"/>
</dbReference>
<evidence type="ECO:0000313" key="4">
    <source>
        <dbReference type="Proteomes" id="UP000077856"/>
    </source>
</evidence>
<dbReference type="InterPro" id="IPR050766">
    <property type="entry name" value="Bact_Lucif_Oxidored"/>
</dbReference>
<dbReference type="STRING" id="1196031.A361_24120"/>
<dbReference type="PANTHER" id="PTHR30137:SF19">
    <property type="entry name" value="LUCIFERASE-LIKE MONOOXYGENASE"/>
    <property type="match status" value="1"/>
</dbReference>
<accession>A0A160MFW2</accession>
<organism evidence="3 4">
    <name type="scientific">Cytobacillus oceanisediminis 2691</name>
    <dbReference type="NCBI Taxonomy" id="1196031"/>
    <lineage>
        <taxon>Bacteria</taxon>
        <taxon>Bacillati</taxon>
        <taxon>Bacillota</taxon>
        <taxon>Bacilli</taxon>
        <taxon>Bacillales</taxon>
        <taxon>Bacillaceae</taxon>
        <taxon>Cytobacillus</taxon>
    </lineage>
</organism>